<comment type="caution">
    <text evidence="8">The sequence shown here is derived from an EMBL/GenBank/DDBJ whole genome shotgun (WGS) entry which is preliminary data.</text>
</comment>
<evidence type="ECO:0000313" key="8">
    <source>
        <dbReference type="EMBL" id="THD22314.1"/>
    </source>
</evidence>
<dbReference type="SMART" id="SM00533">
    <property type="entry name" value="MUTSd"/>
    <property type="match status" value="1"/>
</dbReference>
<keyword evidence="6" id="KW-0175">Coiled coil</keyword>
<dbReference type="GO" id="GO:0006298">
    <property type="term" value="P:mismatch repair"/>
    <property type="evidence" value="ECO:0007669"/>
    <property type="project" value="InterPro"/>
</dbReference>
<dbReference type="Pfam" id="PF05190">
    <property type="entry name" value="MutS_IV"/>
    <property type="match status" value="1"/>
</dbReference>
<dbReference type="SUPFAM" id="SSF48334">
    <property type="entry name" value="DNA repair protein MutS, domain III"/>
    <property type="match status" value="1"/>
</dbReference>
<evidence type="ECO:0000256" key="2">
    <source>
        <dbReference type="ARBA" id="ARBA00022741"/>
    </source>
</evidence>
<evidence type="ECO:0000259" key="7">
    <source>
        <dbReference type="PROSITE" id="PS00486"/>
    </source>
</evidence>
<dbReference type="GO" id="GO:0005524">
    <property type="term" value="F:ATP binding"/>
    <property type="evidence" value="ECO:0007669"/>
    <property type="project" value="UniProtKB-KW"/>
</dbReference>
<dbReference type="SUPFAM" id="SSF52540">
    <property type="entry name" value="P-loop containing nucleoside triphosphate hydrolases"/>
    <property type="match status" value="1"/>
</dbReference>
<dbReference type="GO" id="GO:0032301">
    <property type="term" value="C:MutSalpha complex"/>
    <property type="evidence" value="ECO:0007669"/>
    <property type="project" value="TreeGrafter"/>
</dbReference>
<dbReference type="Gene3D" id="3.40.50.300">
    <property type="entry name" value="P-loop containing nucleotide triphosphate hydrolases"/>
    <property type="match status" value="1"/>
</dbReference>
<dbReference type="AlphaFoldDB" id="A0A4E0R8B7"/>
<evidence type="ECO:0000256" key="1">
    <source>
        <dbReference type="ARBA" id="ARBA00006271"/>
    </source>
</evidence>
<keyword evidence="5" id="KW-0227">DNA damage</keyword>
<evidence type="ECO:0000256" key="6">
    <source>
        <dbReference type="SAM" id="Coils"/>
    </source>
</evidence>
<accession>A0A4E0R8B7</accession>
<dbReference type="Pfam" id="PF05192">
    <property type="entry name" value="MutS_III"/>
    <property type="match status" value="1"/>
</dbReference>
<dbReference type="GO" id="GO:0140664">
    <property type="term" value="F:ATP-dependent DNA damage sensor activity"/>
    <property type="evidence" value="ECO:0007669"/>
    <property type="project" value="InterPro"/>
</dbReference>
<dbReference type="InterPro" id="IPR011184">
    <property type="entry name" value="DNA_mismatch_repair_Msh2"/>
</dbReference>
<dbReference type="PROSITE" id="PS00486">
    <property type="entry name" value="DNA_MISMATCH_REPAIR_2"/>
    <property type="match status" value="1"/>
</dbReference>
<keyword evidence="5" id="KW-0234">DNA repair</keyword>
<comment type="similarity">
    <text evidence="1">Belongs to the DNA mismatch repair MutS family.</text>
</comment>
<dbReference type="GO" id="GO:0006312">
    <property type="term" value="P:mitotic recombination"/>
    <property type="evidence" value="ECO:0007669"/>
    <property type="project" value="TreeGrafter"/>
</dbReference>
<gene>
    <name evidence="8" type="ORF">D915_006999</name>
</gene>
<sequence>MVESFVECTGIRQALYDDLLRRIPDLQRLTRKFQRKRGCGLQDVYRVYQLLARLPSVINLLLQCTGPQSCVITAMLVEPLQESVRNFVKFQEMVESTIDLDAIQRRNEYIIRADFEEGLGELKTKLDEIEEEIEEEFRRSARKLNMDPGKSIKLDSNDQLGYFMRVTLKDEKVLREFKSFEILDTQKAGVRFRNAALSRLNETHLETKQEYEDAQKSIVDEVVRIASGYVEPLLELNAVTALLDVLVGLAVAAVSAPGKQYVRPRILPRSAGRIVFRQARHPCLEMQESVSVIANDVHLEQGRHIFQIITGPNMGGKSTYIRSVGVIAAMAQIGSFVPCDSAELIPLDAIMARVGAADCQLRGVSTFLAEMLETSSVLRAATAHSLVIIDELGRGTSTYDGFGLAWAVASHLAGPEVGCFSLFATHFHELTSLAQHMPGRVANLRVMASVNRAADNGKDTSDLPSVVMLYKVEPGICNRSYGLDIARIAGLPDEVIHSAEAKARRDEQLESIWLRLDNETSTETLNNNPAKRVCYDPCVKKEVCSNAVTVADNLRSEILRILERKLGDTSLSDTDSFGHELSEDTKSALSNLIETTGFPSDFLLST</sequence>
<dbReference type="PIRSF" id="PIRSF005813">
    <property type="entry name" value="MSH2"/>
    <property type="match status" value="1"/>
</dbReference>
<reference evidence="8" key="1">
    <citation type="submission" date="2019-03" db="EMBL/GenBank/DDBJ databases">
        <title>Improved annotation for the trematode Fasciola hepatica.</title>
        <authorList>
            <person name="Choi Y.-J."/>
            <person name="Martin J."/>
            <person name="Mitreva M."/>
        </authorList>
    </citation>
    <scope>NUCLEOTIDE SEQUENCE [LARGE SCALE GENOMIC DNA]</scope>
</reference>
<protein>
    <submittedName>
        <fullName evidence="8">DNA mismatch repair protein msh-2</fullName>
    </submittedName>
</protein>
<evidence type="ECO:0000256" key="4">
    <source>
        <dbReference type="ARBA" id="ARBA00023125"/>
    </source>
</evidence>
<proteinExistence type="inferred from homology"/>
<keyword evidence="3" id="KW-0067">ATP-binding</keyword>
<dbReference type="Proteomes" id="UP000230066">
    <property type="component" value="Unassembled WGS sequence"/>
</dbReference>
<dbReference type="PANTHER" id="PTHR11361">
    <property type="entry name" value="DNA MISMATCH REPAIR PROTEIN MUTS FAMILY MEMBER"/>
    <property type="match status" value="1"/>
</dbReference>
<dbReference type="InterPro" id="IPR007696">
    <property type="entry name" value="DNA_mismatch_repair_MutS_core"/>
</dbReference>
<dbReference type="SMART" id="SM00534">
    <property type="entry name" value="MUTSac"/>
    <property type="match status" value="1"/>
</dbReference>
<keyword evidence="2" id="KW-0547">Nucleotide-binding</keyword>
<dbReference type="Gene3D" id="1.10.1420.10">
    <property type="match status" value="2"/>
</dbReference>
<dbReference type="PANTHER" id="PTHR11361:SF35">
    <property type="entry name" value="DNA MISMATCH REPAIR PROTEIN MSH2"/>
    <property type="match status" value="1"/>
</dbReference>
<dbReference type="Pfam" id="PF00488">
    <property type="entry name" value="MutS_V"/>
    <property type="match status" value="1"/>
</dbReference>
<keyword evidence="4" id="KW-0238">DNA-binding</keyword>
<dbReference type="FunFam" id="3.40.50.300:FF:005021">
    <property type="entry name" value="Predicted protein"/>
    <property type="match status" value="1"/>
</dbReference>
<dbReference type="InterPro" id="IPR027417">
    <property type="entry name" value="P-loop_NTPase"/>
</dbReference>
<dbReference type="InterPro" id="IPR007861">
    <property type="entry name" value="DNA_mismatch_repair_MutS_clamp"/>
</dbReference>
<name>A0A4E0R8B7_FASHE</name>
<keyword evidence="9" id="KW-1185">Reference proteome</keyword>
<dbReference type="InterPro" id="IPR000432">
    <property type="entry name" value="DNA_mismatch_repair_MutS_C"/>
</dbReference>
<evidence type="ECO:0000256" key="5">
    <source>
        <dbReference type="ARBA" id="ARBA00023204"/>
    </source>
</evidence>
<dbReference type="GO" id="GO:0030983">
    <property type="term" value="F:mismatched DNA binding"/>
    <property type="evidence" value="ECO:0007669"/>
    <property type="project" value="InterPro"/>
</dbReference>
<dbReference type="InterPro" id="IPR045076">
    <property type="entry name" value="MutS"/>
</dbReference>
<evidence type="ECO:0000256" key="3">
    <source>
        <dbReference type="ARBA" id="ARBA00022840"/>
    </source>
</evidence>
<feature type="coiled-coil region" evidence="6">
    <location>
        <begin position="112"/>
        <end position="139"/>
    </location>
</feature>
<evidence type="ECO:0000313" key="9">
    <source>
        <dbReference type="Proteomes" id="UP000230066"/>
    </source>
</evidence>
<organism evidence="8 9">
    <name type="scientific">Fasciola hepatica</name>
    <name type="common">Liver fluke</name>
    <dbReference type="NCBI Taxonomy" id="6192"/>
    <lineage>
        <taxon>Eukaryota</taxon>
        <taxon>Metazoa</taxon>
        <taxon>Spiralia</taxon>
        <taxon>Lophotrochozoa</taxon>
        <taxon>Platyhelminthes</taxon>
        <taxon>Trematoda</taxon>
        <taxon>Digenea</taxon>
        <taxon>Plagiorchiida</taxon>
        <taxon>Echinostomata</taxon>
        <taxon>Echinostomatoidea</taxon>
        <taxon>Fasciolidae</taxon>
        <taxon>Fasciola</taxon>
    </lineage>
</organism>
<dbReference type="EMBL" id="JXXN02002843">
    <property type="protein sequence ID" value="THD22314.1"/>
    <property type="molecule type" value="Genomic_DNA"/>
</dbReference>
<feature type="domain" description="DNA mismatch repair proteins mutS family" evidence="7">
    <location>
        <begin position="385"/>
        <end position="401"/>
    </location>
</feature>
<dbReference type="InterPro" id="IPR036187">
    <property type="entry name" value="DNA_mismatch_repair_MutS_sf"/>
</dbReference>